<sequence>MASQPPYHQLTYYTFGTPNGLKPAIVLEELGLKYNVEKVDITKNAQKEEWYLAINPNGRIPALLDGNDIRIFESGAIMLYLVENYDNENVLGYPRGGRNYYEVLSWLMWQMGGLGPMQGQANHFRAMASAYSEYGITRYMGETKRLFDVLESRLRHADWLAGDKYTIADIASYAWVRAAPGLLGIELHQWPGIERWFKRIGDRTAVKKAQNVPEGAMTEEDMRLMGESMRTKVDSMKDAPRDSR</sequence>
<keyword evidence="5" id="KW-0808">Transferase</keyword>
<evidence type="ECO:0000256" key="2">
    <source>
        <dbReference type="RuleBase" id="RU003494"/>
    </source>
</evidence>
<dbReference type="InterPro" id="IPR010987">
    <property type="entry name" value="Glutathione-S-Trfase_C-like"/>
</dbReference>
<dbReference type="InterPro" id="IPR036249">
    <property type="entry name" value="Thioredoxin-like_sf"/>
</dbReference>
<proteinExistence type="evidence at transcript level"/>
<dbReference type="EC" id="2.5.1.18" evidence="5"/>
<dbReference type="GO" id="GO:0004364">
    <property type="term" value="F:glutathione transferase activity"/>
    <property type="evidence" value="ECO:0007669"/>
    <property type="project" value="UniProtKB-EC"/>
</dbReference>
<accession>A0A077D485</accession>
<dbReference type="Pfam" id="PF00043">
    <property type="entry name" value="GST_C"/>
    <property type="match status" value="1"/>
</dbReference>
<dbReference type="SFLD" id="SFLDG00358">
    <property type="entry name" value="Main_(cytGST)"/>
    <property type="match status" value="1"/>
</dbReference>
<feature type="domain" description="GST C-terminal" evidence="4">
    <location>
        <begin position="96"/>
        <end position="224"/>
    </location>
</feature>
<evidence type="ECO:0000259" key="4">
    <source>
        <dbReference type="PROSITE" id="PS50405"/>
    </source>
</evidence>
<dbReference type="InterPro" id="IPR004046">
    <property type="entry name" value="GST_C"/>
</dbReference>
<name>A0A077D485_9EURO</name>
<dbReference type="SUPFAM" id="SSF47616">
    <property type="entry name" value="GST C-terminal domain-like"/>
    <property type="match status" value="1"/>
</dbReference>
<dbReference type="AlphaFoldDB" id="A0A077D485"/>
<dbReference type="Gene3D" id="3.40.30.10">
    <property type="entry name" value="Glutaredoxin"/>
    <property type="match status" value="1"/>
</dbReference>
<dbReference type="InterPro" id="IPR036282">
    <property type="entry name" value="Glutathione-S-Trfase_C_sf"/>
</dbReference>
<dbReference type="InterPro" id="IPR004045">
    <property type="entry name" value="Glutathione_S-Trfase_N"/>
</dbReference>
<dbReference type="SFLD" id="SFLDG01151">
    <property type="entry name" value="Main.2:_Nu-like"/>
    <property type="match status" value="1"/>
</dbReference>
<evidence type="ECO:0000256" key="1">
    <source>
        <dbReference type="ARBA" id="ARBA00007409"/>
    </source>
</evidence>
<dbReference type="Gene3D" id="1.20.1050.10">
    <property type="match status" value="1"/>
</dbReference>
<organism evidence="5">
    <name type="scientific">Exophiala pisciphila</name>
    <dbReference type="NCBI Taxonomy" id="86051"/>
    <lineage>
        <taxon>Eukaryota</taxon>
        <taxon>Fungi</taxon>
        <taxon>Dikarya</taxon>
        <taxon>Ascomycota</taxon>
        <taxon>Pezizomycotina</taxon>
        <taxon>Eurotiomycetes</taxon>
        <taxon>Chaetothyriomycetidae</taxon>
        <taxon>Chaetothyriales</taxon>
        <taxon>Herpotrichiellaceae</taxon>
        <taxon>Exophiala</taxon>
    </lineage>
</organism>
<dbReference type="InterPro" id="IPR040079">
    <property type="entry name" value="Glutathione_S-Trfase"/>
</dbReference>
<reference evidence="5" key="2">
    <citation type="journal article" date="2015" name="PLoS ONE">
        <title>Identification of Glutathione S-Transferase (GST) Genes from a Dark Septate Endophytic Fungus (Exophiala pisciphila) and Their Expression Patterns under Varied Metals Stress.</title>
        <authorList>
            <person name="Shen M."/>
            <person name="Zhao D.K."/>
            <person name="Qiao Q."/>
            <person name="Liu L."/>
            <person name="Wang J.L."/>
            <person name="Cao G.H."/>
            <person name="Li T."/>
            <person name="Zhao Z.W."/>
        </authorList>
    </citation>
    <scope>NUCLEOTIDE SEQUENCE</scope>
    <source>
        <strain evidence="5">H93</strain>
    </source>
</reference>
<dbReference type="Pfam" id="PF02798">
    <property type="entry name" value="GST_N"/>
    <property type="match status" value="1"/>
</dbReference>
<dbReference type="PANTHER" id="PTHR44051">
    <property type="entry name" value="GLUTATHIONE S-TRANSFERASE-RELATED"/>
    <property type="match status" value="1"/>
</dbReference>
<dbReference type="PROSITE" id="PS50404">
    <property type="entry name" value="GST_NTER"/>
    <property type="match status" value="1"/>
</dbReference>
<dbReference type="SFLD" id="SFLDS00019">
    <property type="entry name" value="Glutathione_Transferase_(cytos"/>
    <property type="match status" value="1"/>
</dbReference>
<dbReference type="PANTHER" id="PTHR44051:SF8">
    <property type="entry name" value="GLUTATHIONE S-TRANSFERASE GSTA"/>
    <property type="match status" value="1"/>
</dbReference>
<evidence type="ECO:0000259" key="3">
    <source>
        <dbReference type="PROSITE" id="PS50404"/>
    </source>
</evidence>
<dbReference type="EMBL" id="KJ862278">
    <property type="protein sequence ID" value="AIL25478.1"/>
    <property type="molecule type" value="mRNA"/>
</dbReference>
<feature type="domain" description="GST N-terminal" evidence="3">
    <location>
        <begin position="7"/>
        <end position="89"/>
    </location>
</feature>
<comment type="similarity">
    <text evidence="1 2">Belongs to the GST superfamily.</text>
</comment>
<reference evidence="5" key="1">
    <citation type="submission" date="2014-05" db="EMBL/GenBank/DDBJ databases">
        <title>Diverse strategies conferring extreme cadmium (Cd) tolerance in the dark septate endophyte (DSE), Exophiala pisciphila: evidence from RNA-seq data.</title>
        <authorList>
            <person name="Zhao D."/>
        </authorList>
    </citation>
    <scope>NUCLEOTIDE SEQUENCE</scope>
    <source>
        <strain evidence="5">H93</strain>
    </source>
</reference>
<evidence type="ECO:0000313" key="5">
    <source>
        <dbReference type="EMBL" id="AIL25478.1"/>
    </source>
</evidence>
<protein>
    <submittedName>
        <fullName evidence="5">Ure2p6</fullName>
        <ecNumber evidence="5">2.5.1.18</ecNumber>
    </submittedName>
</protein>
<dbReference type="PROSITE" id="PS50405">
    <property type="entry name" value="GST_CTER"/>
    <property type="match status" value="1"/>
</dbReference>
<dbReference type="SUPFAM" id="SSF52833">
    <property type="entry name" value="Thioredoxin-like"/>
    <property type="match status" value="1"/>
</dbReference>
<dbReference type="CDD" id="cd03048">
    <property type="entry name" value="GST_N_Ure2p_like"/>
    <property type="match status" value="1"/>
</dbReference>